<feature type="region of interest" description="Disordered" evidence="2">
    <location>
        <begin position="1"/>
        <end position="26"/>
    </location>
</feature>
<sequence length="495" mass="56818">PHYGQTPNISSNSQSIPRTSNIPDRSELMKIKRTTVNEKLFSTSSTLALPPTAPFESSIMQQHRSLPSSTPSSSIVRTLPPTCTAPFESPIMQQNRSLPPSTPSTSIVRNLPTTSRLQKIVFNNNQSCLNNVITKTNSRNTYMEQQQQQQNENTVEKYNQFLKDIGIKDIPSDTTASNPKQTTSINSMPDISNEFFLDENPSDISYTEQRQFLRQKQQQHEMMRQIQPMPTTSAQSSSSAWSDKELDQMSELFACYNFLKNRCNRAAQCKYRHELPDAFTVKPVILQKPEDEIMKIYAFVNRFDDLFSKYFPEFCTIFGVKRMRVQLQKSILDCELPNRSIDYYFHVISGFQISGLTKTQAITLLCHHQKSKSARAIENLISLILDTDDDMNKFSFKLAEIHENSDWNFKTSNVNRFIEHCLVSAAIAFTQITLRIIGSTRSDKLSELNSVNVFKLFLMVDNMTKDYPQLKGDLDFAKQKYSAQQLPQFEHKLVR</sequence>
<dbReference type="PROSITE" id="PS50103">
    <property type="entry name" value="ZF_C3H1"/>
    <property type="match status" value="1"/>
</dbReference>
<evidence type="ECO:0000259" key="3">
    <source>
        <dbReference type="PROSITE" id="PS50103"/>
    </source>
</evidence>
<dbReference type="GO" id="GO:0008270">
    <property type="term" value="F:zinc ion binding"/>
    <property type="evidence" value="ECO:0007669"/>
    <property type="project" value="UniProtKB-KW"/>
</dbReference>
<dbReference type="GO" id="GO:0016301">
    <property type="term" value="F:kinase activity"/>
    <property type="evidence" value="ECO:0007669"/>
    <property type="project" value="UniProtKB-KW"/>
</dbReference>
<keyword evidence="1" id="KW-0862">Zinc</keyword>
<protein>
    <submittedName>
        <fullName evidence="4">Putative serine/threonine-protein kinase irla</fullName>
    </submittedName>
</protein>
<keyword evidence="4" id="KW-0418">Kinase</keyword>
<evidence type="ECO:0000256" key="2">
    <source>
        <dbReference type="SAM" id="MobiDB-lite"/>
    </source>
</evidence>
<dbReference type="InterPro" id="IPR000571">
    <property type="entry name" value="Znf_CCCH"/>
</dbReference>
<reference evidence="4" key="1">
    <citation type="journal article" date="2014" name="Insect Biochem. Mol. Biol.">
        <title>An insight into the sialome of the frog biting fly, Corethrella appendiculata.</title>
        <authorList>
            <person name="Ribeiro J.M.C."/>
            <person name="Chagas A.C."/>
            <person name="Pham V.M."/>
            <person name="Lounibos L.P."/>
            <person name="Calvo E."/>
        </authorList>
    </citation>
    <scope>NUCLEOTIDE SEQUENCE</scope>
    <source>
        <tissue evidence="4">Salivary glands</tissue>
    </source>
</reference>
<feature type="non-terminal residue" evidence="4">
    <location>
        <position position="1"/>
    </location>
</feature>
<proteinExistence type="evidence at transcript level"/>
<organism evidence="4">
    <name type="scientific">Corethrella appendiculata</name>
    <dbReference type="NCBI Taxonomy" id="1370023"/>
    <lineage>
        <taxon>Eukaryota</taxon>
        <taxon>Metazoa</taxon>
        <taxon>Ecdysozoa</taxon>
        <taxon>Arthropoda</taxon>
        <taxon>Hexapoda</taxon>
        <taxon>Insecta</taxon>
        <taxon>Pterygota</taxon>
        <taxon>Neoptera</taxon>
        <taxon>Endopterygota</taxon>
        <taxon>Diptera</taxon>
        <taxon>Nematocera</taxon>
        <taxon>Culicoidea</taxon>
        <taxon>Chaoboridae</taxon>
        <taxon>Corethrella</taxon>
    </lineage>
</organism>
<keyword evidence="1" id="KW-0479">Metal-binding</keyword>
<keyword evidence="1" id="KW-0863">Zinc-finger</keyword>
<keyword evidence="4" id="KW-0808">Transferase</keyword>
<evidence type="ECO:0000256" key="1">
    <source>
        <dbReference type="PROSITE-ProRule" id="PRU00723"/>
    </source>
</evidence>
<feature type="compositionally biased region" description="Polar residues" evidence="2">
    <location>
        <begin position="1"/>
        <end position="23"/>
    </location>
</feature>
<evidence type="ECO:0000313" key="4">
    <source>
        <dbReference type="EMBL" id="JAB55001.1"/>
    </source>
</evidence>
<feature type="compositionally biased region" description="Polar residues" evidence="2">
    <location>
        <begin position="172"/>
        <end position="188"/>
    </location>
</feature>
<accession>U5ED56</accession>
<dbReference type="AlphaFoldDB" id="U5ED56"/>
<feature type="region of interest" description="Disordered" evidence="2">
    <location>
        <begin position="169"/>
        <end position="188"/>
    </location>
</feature>
<name>U5ED56_9DIPT</name>
<feature type="domain" description="C3H1-type" evidence="3">
    <location>
        <begin position="254"/>
        <end position="276"/>
    </location>
</feature>
<dbReference type="Gene3D" id="3.30.1370.210">
    <property type="match status" value="1"/>
</dbReference>
<dbReference type="EMBL" id="GANO01004870">
    <property type="protein sequence ID" value="JAB55001.1"/>
    <property type="molecule type" value="mRNA"/>
</dbReference>
<feature type="zinc finger region" description="C3H1-type" evidence="1">
    <location>
        <begin position="254"/>
        <end position="276"/>
    </location>
</feature>